<evidence type="ECO:0000256" key="1">
    <source>
        <dbReference type="ARBA" id="ARBA00022737"/>
    </source>
</evidence>
<dbReference type="EMBL" id="HG711564">
    <property type="protein sequence ID" value="CDJ49246.1"/>
    <property type="molecule type" value="Genomic_DNA"/>
</dbReference>
<evidence type="ECO:0000313" key="4">
    <source>
        <dbReference type="Proteomes" id="UP000030750"/>
    </source>
</evidence>
<evidence type="ECO:0000256" key="2">
    <source>
        <dbReference type="ARBA" id="ARBA00022803"/>
    </source>
</evidence>
<accession>U6LGE0</accession>
<evidence type="ECO:0000313" key="3">
    <source>
        <dbReference type="EMBL" id="CDJ49246.1"/>
    </source>
</evidence>
<dbReference type="OrthoDB" id="347405at2759"/>
<dbReference type="Proteomes" id="UP000030750">
    <property type="component" value="Unassembled WGS sequence"/>
</dbReference>
<dbReference type="GO" id="GO:0005879">
    <property type="term" value="C:axonemal microtubule"/>
    <property type="evidence" value="ECO:0007669"/>
    <property type="project" value="TreeGrafter"/>
</dbReference>
<dbReference type="PANTHER" id="PTHR20931:SF0">
    <property type="entry name" value="TETRATRICOPEPTIDE REPEAT PROTEIN 30"/>
    <property type="match status" value="1"/>
</dbReference>
<keyword evidence="4" id="KW-1185">Reference proteome</keyword>
<organism evidence="3 4">
    <name type="scientific">Eimeria brunetti</name>
    <dbReference type="NCBI Taxonomy" id="51314"/>
    <lineage>
        <taxon>Eukaryota</taxon>
        <taxon>Sar</taxon>
        <taxon>Alveolata</taxon>
        <taxon>Apicomplexa</taxon>
        <taxon>Conoidasida</taxon>
        <taxon>Coccidia</taxon>
        <taxon>Eucoccidiorida</taxon>
        <taxon>Eimeriorina</taxon>
        <taxon>Eimeriidae</taxon>
        <taxon>Eimeria</taxon>
    </lineage>
</organism>
<dbReference type="VEuPathDB" id="ToxoDB:EBH_0024920"/>
<dbReference type="InterPro" id="IPR039941">
    <property type="entry name" value="TT30"/>
</dbReference>
<dbReference type="AlphaFoldDB" id="U6LGE0"/>
<protein>
    <submittedName>
        <fullName evidence="3">Uncharacterized protein</fullName>
    </submittedName>
</protein>
<reference evidence="3" key="2">
    <citation type="submission" date="2013-10" db="EMBL/GenBank/DDBJ databases">
        <authorList>
            <person name="Aslett M."/>
        </authorList>
    </citation>
    <scope>NUCLEOTIDE SEQUENCE [LARGE SCALE GENOMIC DNA]</scope>
    <source>
        <strain evidence="3">Houghton</strain>
    </source>
</reference>
<proteinExistence type="predicted"/>
<name>U6LGE0_9EIME</name>
<keyword evidence="2" id="KW-0802">TPR repeat</keyword>
<dbReference type="GO" id="GO:0030992">
    <property type="term" value="C:intraciliary transport particle B"/>
    <property type="evidence" value="ECO:0007669"/>
    <property type="project" value="TreeGrafter"/>
</dbReference>
<dbReference type="GO" id="GO:0042073">
    <property type="term" value="P:intraciliary transport"/>
    <property type="evidence" value="ECO:0007669"/>
    <property type="project" value="TreeGrafter"/>
</dbReference>
<keyword evidence="1" id="KW-0677">Repeat</keyword>
<dbReference type="PANTHER" id="PTHR20931">
    <property type="entry name" value="TETRATRICOPEPTIDE REPEAT PROTEIN 30"/>
    <property type="match status" value="1"/>
</dbReference>
<gene>
    <name evidence="3" type="ORF">EBH_0024920</name>
</gene>
<reference evidence="3" key="1">
    <citation type="submission" date="2013-10" db="EMBL/GenBank/DDBJ databases">
        <title>Genomic analysis of the causative agents of coccidiosis in chickens.</title>
        <authorList>
            <person name="Reid A.J."/>
            <person name="Blake D."/>
            <person name="Billington K."/>
            <person name="Browne H."/>
            <person name="Dunn M."/>
            <person name="Hung S."/>
            <person name="Kawahara F."/>
            <person name="Miranda-Saavedra D."/>
            <person name="Mourier T."/>
            <person name="Nagra H."/>
            <person name="Otto T.D."/>
            <person name="Rawlings N."/>
            <person name="Sanchez A."/>
            <person name="Sanders M."/>
            <person name="Subramaniam C."/>
            <person name="Tay Y."/>
            <person name="Dear P."/>
            <person name="Doerig C."/>
            <person name="Gruber A."/>
            <person name="Parkinson J."/>
            <person name="Shirley M."/>
            <person name="Wan K.L."/>
            <person name="Berriman M."/>
            <person name="Tomley F."/>
            <person name="Pain A."/>
        </authorList>
    </citation>
    <scope>NUCLEOTIDE SEQUENCE [LARGE SCALE GENOMIC DNA]</scope>
    <source>
        <strain evidence="3">Houghton</strain>
    </source>
</reference>
<sequence>MRERLLDVLMALAESYSAEGKLSKAEKKYDKCLSFYEGAVRADVCGQALQGWEVVALANALVANIILGRLDHAQQLLDLLNSSEQFDDRKPFSLSGWNDSIPHSSVAKLIVGTLYCVEKAYAYGLRTVLEGIQPIERALNVDTWGHCKACIGSLLTDVALGNFILDDQLKRTVAAALLQIETKARNFPCMGGRHTFTSEARALRKLLSLFA</sequence>
<dbReference type="GO" id="GO:0120170">
    <property type="term" value="F:intraciliary transport particle B binding"/>
    <property type="evidence" value="ECO:0007669"/>
    <property type="project" value="TreeGrafter"/>
</dbReference>